<feature type="region of interest" description="Disordered" evidence="7">
    <location>
        <begin position="207"/>
        <end position="260"/>
    </location>
</feature>
<organism evidence="8">
    <name type="scientific">Opuntia streptacantha</name>
    <name type="common">Prickly pear cactus</name>
    <name type="synonym">Opuntia cardona</name>
    <dbReference type="NCBI Taxonomy" id="393608"/>
    <lineage>
        <taxon>Eukaryota</taxon>
        <taxon>Viridiplantae</taxon>
        <taxon>Streptophyta</taxon>
        <taxon>Embryophyta</taxon>
        <taxon>Tracheophyta</taxon>
        <taxon>Spermatophyta</taxon>
        <taxon>Magnoliopsida</taxon>
        <taxon>eudicotyledons</taxon>
        <taxon>Gunneridae</taxon>
        <taxon>Pentapetalae</taxon>
        <taxon>Caryophyllales</taxon>
        <taxon>Cactineae</taxon>
        <taxon>Cactaceae</taxon>
        <taxon>Opuntioideae</taxon>
        <taxon>Opuntia</taxon>
    </lineage>
</organism>
<dbReference type="PANTHER" id="PTHR14211">
    <property type="entry name" value="GLIOMA SUPPRESSOR CANDIDATE REGION GENE 2"/>
    <property type="match status" value="1"/>
</dbReference>
<feature type="compositionally biased region" description="Polar residues" evidence="7">
    <location>
        <begin position="31"/>
        <end position="43"/>
    </location>
</feature>
<feature type="compositionally biased region" description="Basic and acidic residues" evidence="7">
    <location>
        <begin position="219"/>
        <end position="260"/>
    </location>
</feature>
<dbReference type="PANTHER" id="PTHR14211:SF7">
    <property type="entry name" value="RIBOSOME BIOGENESIS PROTEIN NOP53"/>
    <property type="match status" value="1"/>
</dbReference>
<accession>A0A7C9FPF9</accession>
<evidence type="ECO:0000256" key="1">
    <source>
        <dbReference type="ARBA" id="ARBA00004604"/>
    </source>
</evidence>
<dbReference type="EMBL" id="GISG01282049">
    <property type="protein sequence ID" value="MBA4679024.1"/>
    <property type="molecule type" value="Transcribed_RNA"/>
</dbReference>
<reference evidence="8" key="1">
    <citation type="journal article" date="2013" name="J. Plant Res.">
        <title>Effect of fungi and light on seed germination of three Opuntia species from semiarid lands of central Mexico.</title>
        <authorList>
            <person name="Delgado-Sanchez P."/>
            <person name="Jimenez-Bremont J.F."/>
            <person name="Guerrero-Gonzalez Mde L."/>
            <person name="Flores J."/>
        </authorList>
    </citation>
    <scope>NUCLEOTIDE SEQUENCE</scope>
    <source>
        <tissue evidence="8">Cladode</tissue>
    </source>
</reference>
<evidence type="ECO:0000256" key="5">
    <source>
        <dbReference type="ARBA" id="ARBA00022517"/>
    </source>
</evidence>
<feature type="region of interest" description="Disordered" evidence="7">
    <location>
        <begin position="74"/>
        <end position="166"/>
    </location>
</feature>
<feature type="compositionally biased region" description="Acidic residues" evidence="7">
    <location>
        <begin position="208"/>
        <end position="218"/>
    </location>
</feature>
<dbReference type="GO" id="GO:0000027">
    <property type="term" value="P:ribosomal large subunit assembly"/>
    <property type="evidence" value="ECO:0007669"/>
    <property type="project" value="TreeGrafter"/>
</dbReference>
<evidence type="ECO:0000256" key="4">
    <source>
        <dbReference type="ARBA" id="ARBA00018339"/>
    </source>
</evidence>
<keyword evidence="5" id="KW-0690">Ribosome biogenesis</keyword>
<dbReference type="InterPro" id="IPR011687">
    <property type="entry name" value="Nop53/GLTSCR2"/>
</dbReference>
<dbReference type="GO" id="GO:0006364">
    <property type="term" value="P:rRNA processing"/>
    <property type="evidence" value="ECO:0007669"/>
    <property type="project" value="TreeGrafter"/>
</dbReference>
<evidence type="ECO:0000256" key="7">
    <source>
        <dbReference type="SAM" id="MobiDB-lite"/>
    </source>
</evidence>
<name>A0A7C9FPF9_OPUST</name>
<feature type="compositionally biased region" description="Basic residues" evidence="7">
    <location>
        <begin position="88"/>
        <end position="97"/>
    </location>
</feature>
<comment type="subcellular location">
    <subcellularLocation>
        <location evidence="1">Nucleus</location>
        <location evidence="1">Nucleolus</location>
    </subcellularLocation>
    <subcellularLocation>
        <location evidence="2">Nucleus</location>
        <location evidence="2">Nucleoplasm</location>
    </subcellularLocation>
</comment>
<comment type="similarity">
    <text evidence="3">Belongs to the NOP53 family.</text>
</comment>
<reference evidence="8" key="2">
    <citation type="submission" date="2020-07" db="EMBL/GenBank/DDBJ databases">
        <authorList>
            <person name="Vera ALvarez R."/>
            <person name="Arias-Moreno D.M."/>
            <person name="Jimenez-Jacinto V."/>
            <person name="Jimenez-Bremont J.F."/>
            <person name="Swaminathan K."/>
            <person name="Moose S.P."/>
            <person name="Guerrero-Gonzalez M.L."/>
            <person name="Marino-Ramirez L."/>
            <person name="Landsman D."/>
            <person name="Rodriguez-Kessler M."/>
            <person name="Delgado-Sanchez P."/>
        </authorList>
    </citation>
    <scope>NUCLEOTIDE SEQUENCE</scope>
    <source>
        <tissue evidence="8">Cladode</tissue>
    </source>
</reference>
<dbReference type="GO" id="GO:0005730">
    <property type="term" value="C:nucleolus"/>
    <property type="evidence" value="ECO:0007669"/>
    <property type="project" value="UniProtKB-SubCell"/>
</dbReference>
<dbReference type="GO" id="GO:0008097">
    <property type="term" value="F:5S rRNA binding"/>
    <property type="evidence" value="ECO:0007669"/>
    <property type="project" value="TreeGrafter"/>
</dbReference>
<proteinExistence type="inferred from homology"/>
<dbReference type="Pfam" id="PF07767">
    <property type="entry name" value="Nop53"/>
    <property type="match status" value="1"/>
</dbReference>
<dbReference type="PIRSF" id="PIRSF017302">
    <property type="entry name" value="Gltscr2"/>
    <property type="match status" value="1"/>
</dbReference>
<evidence type="ECO:0000256" key="2">
    <source>
        <dbReference type="ARBA" id="ARBA00004642"/>
    </source>
</evidence>
<evidence type="ECO:0000256" key="3">
    <source>
        <dbReference type="ARBA" id="ARBA00008838"/>
    </source>
</evidence>
<evidence type="ECO:0000313" key="8">
    <source>
        <dbReference type="EMBL" id="MBA4679024.1"/>
    </source>
</evidence>
<protein>
    <recommendedName>
        <fullName evidence="4">Ribosome biogenesis protein NOP53</fullName>
    </recommendedName>
</protein>
<keyword evidence="6" id="KW-0539">Nucleus</keyword>
<evidence type="ECO:0000256" key="6">
    <source>
        <dbReference type="ARBA" id="ARBA00023242"/>
    </source>
</evidence>
<sequence>MGKKKAKRVKKAWRNISTQDIDDFNEKATRDANSGGSLASAPSDSIFVLDKSTDAPVKRKIEKHREKVLRYESILQRNPFVQPLPTSVHKKSNKKKEKVNNAQAPSQDVPKDKEDGGSDDGMVDLWSQGIDNSKRKKKAKPSLIPAVEVEPPGCSFNPEDESHKDSLAQAVAEEMKKVYKSELGPQPIPLTIPGEAISEEDRYFLEVDNGDEDEIDEENQTKDADIDAEKRKSKEKRVTKAERNRKMRRKEQLKAEEESKKIEELSKEIESLPDILQEIAQEEEEKQKRHLRRVIAKEERLKSNPPRLGKRKFEPAPVQVLLTEEITGSLRKLKACCTLARDRFKSLEKRGLIVPSAKSGRKY</sequence>
<feature type="region of interest" description="Disordered" evidence="7">
    <location>
        <begin position="27"/>
        <end position="55"/>
    </location>
</feature>
<dbReference type="AlphaFoldDB" id="A0A7C9FPF9"/>
<dbReference type="GO" id="GO:0005654">
    <property type="term" value="C:nucleoplasm"/>
    <property type="evidence" value="ECO:0007669"/>
    <property type="project" value="UniProtKB-SubCell"/>
</dbReference>